<keyword evidence="1" id="KW-0472">Membrane</keyword>
<dbReference type="OrthoDB" id="4518at2759"/>
<sequence>MELVRREAGLQSNKLHPDLRERVEAAVEQLGGRVTVGDVAARAGVKLADADEALKALAYDTQASLKVSSEGAVVYGFAPDFQSRLRNRSVLIAAAPLLRRTVGVLSYLVRVAFGTALIASVALVWLAIAVLLSSRNDDRDNRRRGGGGGVTFFMDPVDLFLYWDPYYERKRAARSAELRTGGMNFMEAVFSFVFGDGDPNESYEERRWQELGAMIRKKGGVLTAEEMAPFLEPPAPAPVPPAYSKEPYIPYPDESFVLPALIKFGGEAEVDEQGHILYCFPALQRTGVQQQQQKRWRLRNRTESTSWNVPLERTWELTAATPGQIAGVVTLGLFNLLGVGLLSGLLADPRGPALLAMQGLGFVVALMGPLKLYAGTFFAIPAVRWVLNQIRNQEIEARNETREAAIDVLNEAESAASSAPAAAVSDKVAAARRKALAEGRSGPQLVRDEEIIFDSGGEAGRQLDAMERDDWDQRLAQREQGLERERWGQGRCQSSSCRPWGGGTWWATYQAPYGQL</sequence>
<proteinExistence type="predicted"/>
<dbReference type="FunCoup" id="D8UFP3">
    <property type="interactions" value="536"/>
</dbReference>
<feature type="transmembrane region" description="Helical" evidence="1">
    <location>
        <begin position="115"/>
        <end position="134"/>
    </location>
</feature>
<name>D8UFP3_VOLCA</name>
<accession>D8UFP3</accession>
<feature type="transmembrane region" description="Helical" evidence="1">
    <location>
        <begin position="325"/>
        <end position="347"/>
    </location>
</feature>
<feature type="transmembrane region" description="Helical" evidence="1">
    <location>
        <begin position="359"/>
        <end position="383"/>
    </location>
</feature>
<dbReference type="KEGG" id="vcn:VOLCADRAFT_98565"/>
<keyword evidence="3" id="KW-1185">Reference proteome</keyword>
<dbReference type="GO" id="GO:0009941">
    <property type="term" value="C:chloroplast envelope"/>
    <property type="evidence" value="ECO:0007669"/>
    <property type="project" value="TreeGrafter"/>
</dbReference>
<evidence type="ECO:0000313" key="2">
    <source>
        <dbReference type="EMBL" id="EFJ41494.1"/>
    </source>
</evidence>
<dbReference type="RefSeq" id="XP_002957439.1">
    <property type="nucleotide sequence ID" value="XM_002957393.1"/>
</dbReference>
<dbReference type="AlphaFoldDB" id="D8UFP3"/>
<evidence type="ECO:0008006" key="4">
    <source>
        <dbReference type="Google" id="ProtNLM"/>
    </source>
</evidence>
<dbReference type="EMBL" id="GL378394">
    <property type="protein sequence ID" value="EFJ41494.1"/>
    <property type="molecule type" value="Genomic_DNA"/>
</dbReference>
<dbReference type="eggNOG" id="KOG1119">
    <property type="taxonomic scope" value="Eukaryota"/>
</dbReference>
<organism evidence="3">
    <name type="scientific">Volvox carteri f. nagariensis</name>
    <dbReference type="NCBI Taxonomy" id="3068"/>
    <lineage>
        <taxon>Eukaryota</taxon>
        <taxon>Viridiplantae</taxon>
        <taxon>Chlorophyta</taxon>
        <taxon>core chlorophytes</taxon>
        <taxon>Chlorophyceae</taxon>
        <taxon>CS clade</taxon>
        <taxon>Chlamydomonadales</taxon>
        <taxon>Volvocaceae</taxon>
        <taxon>Volvox</taxon>
    </lineage>
</organism>
<dbReference type="PANTHER" id="PTHR47380:SF4">
    <property type="entry name" value="OS02G0533000 PROTEIN"/>
    <property type="match status" value="1"/>
</dbReference>
<gene>
    <name evidence="2" type="ORF">VOLCADRAFT_98565</name>
</gene>
<reference evidence="2 3" key="1">
    <citation type="journal article" date="2010" name="Science">
        <title>Genomic analysis of organismal complexity in the multicellular green alga Volvox carteri.</title>
        <authorList>
            <person name="Prochnik S.E."/>
            <person name="Umen J."/>
            <person name="Nedelcu A.M."/>
            <person name="Hallmann A."/>
            <person name="Miller S.M."/>
            <person name="Nishii I."/>
            <person name="Ferris P."/>
            <person name="Kuo A."/>
            <person name="Mitros T."/>
            <person name="Fritz-Laylin L.K."/>
            <person name="Hellsten U."/>
            <person name="Chapman J."/>
            <person name="Simakov O."/>
            <person name="Rensing S.A."/>
            <person name="Terry A."/>
            <person name="Pangilinan J."/>
            <person name="Kapitonov V."/>
            <person name="Jurka J."/>
            <person name="Salamov A."/>
            <person name="Shapiro H."/>
            <person name="Schmutz J."/>
            <person name="Grimwood J."/>
            <person name="Lindquist E."/>
            <person name="Lucas S."/>
            <person name="Grigoriev I.V."/>
            <person name="Schmitt R."/>
            <person name="Kirk D."/>
            <person name="Rokhsar D.S."/>
        </authorList>
    </citation>
    <scope>NUCLEOTIDE SEQUENCE [LARGE SCALE GENOMIC DNA]</scope>
    <source>
        <strain evidence="3">f. Nagariensis / Eve</strain>
    </source>
</reference>
<dbReference type="Proteomes" id="UP000001058">
    <property type="component" value="Unassembled WGS sequence"/>
</dbReference>
<evidence type="ECO:0000313" key="3">
    <source>
        <dbReference type="Proteomes" id="UP000001058"/>
    </source>
</evidence>
<dbReference type="InterPro" id="IPR044200">
    <property type="entry name" value="At5g03900-like"/>
</dbReference>
<dbReference type="PANTHER" id="PTHR47380">
    <property type="entry name" value="OS02G0533000 PROTEIN"/>
    <property type="match status" value="1"/>
</dbReference>
<evidence type="ECO:0000256" key="1">
    <source>
        <dbReference type="SAM" id="Phobius"/>
    </source>
</evidence>
<protein>
    <recommendedName>
        <fullName evidence="4">Iron-sulfur cluster biosynthesis family protein</fullName>
    </recommendedName>
</protein>
<keyword evidence="1" id="KW-1133">Transmembrane helix</keyword>
<dbReference type="GeneID" id="9626932"/>
<dbReference type="STRING" id="3068.D8UFP3"/>
<keyword evidence="1" id="KW-0812">Transmembrane</keyword>
<dbReference type="InParanoid" id="D8UFP3"/>